<dbReference type="InterPro" id="IPR002838">
    <property type="entry name" value="AIM24"/>
</dbReference>
<dbReference type="Gene3D" id="3.60.160.10">
    <property type="entry name" value="Mitochondrial biogenesis AIM24"/>
    <property type="match status" value="1"/>
</dbReference>
<evidence type="ECO:0000313" key="4">
    <source>
        <dbReference type="Proteomes" id="UP000631181"/>
    </source>
</evidence>
<dbReference type="SUPFAM" id="SSF51219">
    <property type="entry name" value="TRAP-like"/>
    <property type="match status" value="1"/>
</dbReference>
<dbReference type="InterPro" id="IPR036983">
    <property type="entry name" value="AIM24_sf"/>
</dbReference>
<sequence>MSQQTQYAPPPMSAPAHVTCKTSYAFFDTSCPQEASAFRTHTIVAFPPPPQTSSGYAPPKYSYPPPPTQSPPPGGPVHAYPGPPSSVSPPVPTPPVNEKQQYLQQQYVQRNAYAQQVDNAAAAAPKPRAPSLSHKTAPAVQLPGAPTPGQFVGAQATNEDNVGTFNGGSYRISHRDSNSLLTIQLAVGCPLKAKPGVMIAMSTTMSLRGELTFGWKKLIAGGELAMSHYTGPGELLLAPSVLGDMMVLRLDGEQEWKLGRDAFVAMTSGVTHDYVRQGIAKAFFSGEGLFIYKFGGKGLLWLQSFGAIVRKDLKEKEEYFVDNGHLVGWNCKYKIERAAAGGIISGLSSGEGLACRFEGPGTVYIQTRNLNVFAKQMKISTASG</sequence>
<reference evidence="3" key="1">
    <citation type="journal article" date="2020" name="Front. Microbiol.">
        <title>Gene regulatory networks of Penicillium echinulatum 2HH and Penicillium oxalicum 114-2 inferred by a computational biology approach.</title>
        <authorList>
            <person name="Lenz A.R."/>
            <person name="Galan-Vasquez E."/>
            <person name="Balbinot E."/>
            <person name="De Abreu F.P."/>
            <person name="De Oliveira N.S."/>
            <person name="Da Rosa L.O."/>
            <person name="De Avila E Silva S."/>
            <person name="Camassola M."/>
            <person name="Dillon A.J.P."/>
            <person name="Perez-Rueda E."/>
        </authorList>
    </citation>
    <scope>NUCLEOTIDE SEQUENCE</scope>
    <source>
        <strain evidence="3">S1M29</strain>
    </source>
</reference>
<dbReference type="NCBIfam" id="TIGR00266">
    <property type="entry name" value="TIGR00266 family protein"/>
    <property type="match status" value="1"/>
</dbReference>
<dbReference type="AlphaFoldDB" id="A0A8J8WGL7"/>
<keyword evidence="4" id="KW-1185">Reference proteome</keyword>
<evidence type="ECO:0000256" key="2">
    <source>
        <dbReference type="SAM" id="MobiDB-lite"/>
    </source>
</evidence>
<dbReference type="EMBL" id="WIWV01000091">
    <property type="protein sequence ID" value="KAF7714234.1"/>
    <property type="molecule type" value="Genomic_DNA"/>
</dbReference>
<organism evidence="3 4">
    <name type="scientific">Penicillium ucsense</name>
    <dbReference type="NCBI Taxonomy" id="2839758"/>
    <lineage>
        <taxon>Eukaryota</taxon>
        <taxon>Fungi</taxon>
        <taxon>Dikarya</taxon>
        <taxon>Ascomycota</taxon>
        <taxon>Pezizomycotina</taxon>
        <taxon>Eurotiomycetes</taxon>
        <taxon>Eurotiomycetidae</taxon>
        <taxon>Eurotiales</taxon>
        <taxon>Aspergillaceae</taxon>
        <taxon>Penicillium</taxon>
    </lineage>
</organism>
<dbReference type="Pfam" id="PF01987">
    <property type="entry name" value="AIM24"/>
    <property type="match status" value="1"/>
</dbReference>
<comment type="caution">
    <text evidence="3">The sequence shown here is derived from an EMBL/GenBank/DDBJ whole genome shotgun (WGS) entry which is preliminary data.</text>
</comment>
<dbReference type="PANTHER" id="PTHR43657">
    <property type="entry name" value="TRYPTOPHAN RNA-BINDING ATTENUATOR PROTEIN-LIKE PROTEIN"/>
    <property type="match status" value="1"/>
</dbReference>
<feature type="region of interest" description="Disordered" evidence="2">
    <location>
        <begin position="44"/>
        <end position="100"/>
    </location>
</feature>
<evidence type="ECO:0000313" key="3">
    <source>
        <dbReference type="EMBL" id="KAF7714234.1"/>
    </source>
</evidence>
<dbReference type="GO" id="GO:0005739">
    <property type="term" value="C:mitochondrion"/>
    <property type="evidence" value="ECO:0007669"/>
    <property type="project" value="UniProtKB-SubCell"/>
</dbReference>
<comment type="similarity">
    <text evidence="1">Belongs to the AIM24 family.</text>
</comment>
<keyword evidence="1" id="KW-0496">Mitochondrion</keyword>
<name>A0A8J8WGL7_9EURO</name>
<proteinExistence type="inferred from homology"/>
<dbReference type="InterPro" id="IPR016031">
    <property type="entry name" value="Trp_RNA-bd_attenuator-like_dom"/>
</dbReference>
<gene>
    <name evidence="3" type="ORF">PECM_008668</name>
</gene>
<dbReference type="OrthoDB" id="1705416at2759"/>
<dbReference type="Proteomes" id="UP000631181">
    <property type="component" value="Unassembled WGS sequence"/>
</dbReference>
<dbReference type="PANTHER" id="PTHR43657:SF1">
    <property type="entry name" value="ALTERED INHERITANCE OF MITOCHONDRIA PROTEIN 24, MITOCHONDRIAL"/>
    <property type="match status" value="1"/>
</dbReference>
<comment type="subcellular location">
    <subcellularLocation>
        <location evidence="1">Mitochondrion</location>
    </subcellularLocation>
</comment>
<protein>
    <recommendedName>
        <fullName evidence="1">Altered inheritance of mitochondria protein 24, mitochondrial</fullName>
    </recommendedName>
</protein>
<feature type="compositionally biased region" description="Pro residues" evidence="2">
    <location>
        <begin position="61"/>
        <end position="95"/>
    </location>
</feature>
<accession>A0A8J8WGL7</accession>
<evidence type="ECO:0000256" key="1">
    <source>
        <dbReference type="RuleBase" id="RU363045"/>
    </source>
</evidence>